<evidence type="ECO:0000313" key="4">
    <source>
        <dbReference type="EMBL" id="KAG8459603.1"/>
    </source>
</evidence>
<dbReference type="InterPro" id="IPR015915">
    <property type="entry name" value="Kelch-typ_b-propeller"/>
</dbReference>
<dbReference type="Gene3D" id="2.120.10.80">
    <property type="entry name" value="Kelch-type beta propeller"/>
    <property type="match status" value="2"/>
</dbReference>
<reference evidence="4" key="1">
    <citation type="submission" date="2021-05" db="EMBL/GenBank/DDBJ databases">
        <title>The genome of the haptophyte Pavlova lutheri (Diacronema luteri, Pavlovales) - a model for lipid biosynthesis in eukaryotic algae.</title>
        <authorList>
            <person name="Hulatt C.J."/>
            <person name="Posewitz M.C."/>
        </authorList>
    </citation>
    <scope>NUCLEOTIDE SEQUENCE</scope>
    <source>
        <strain evidence="4">NIVA-4/92</strain>
    </source>
</reference>
<dbReference type="PANTHER" id="PTHR46093:SF18">
    <property type="entry name" value="FIBRONECTIN TYPE-III DOMAIN-CONTAINING PROTEIN"/>
    <property type="match status" value="1"/>
</dbReference>
<organism evidence="4 5">
    <name type="scientific">Diacronema lutheri</name>
    <name type="common">Unicellular marine alga</name>
    <name type="synonym">Monochrysis lutheri</name>
    <dbReference type="NCBI Taxonomy" id="2081491"/>
    <lineage>
        <taxon>Eukaryota</taxon>
        <taxon>Haptista</taxon>
        <taxon>Haptophyta</taxon>
        <taxon>Pavlovophyceae</taxon>
        <taxon>Pavlovales</taxon>
        <taxon>Pavlovaceae</taxon>
        <taxon>Diacronema</taxon>
    </lineage>
</organism>
<gene>
    <name evidence="4" type="ORF">KFE25_000959</name>
</gene>
<sequence length="357" mass="38035">MEWTRTAAKFSVTPRFSHASCAVGKTIYIIGGQRKGYLADVWAWDCAGDEWMGYTPAGKAPAARVQSAAVFSGKELLLFGGYVENVAEENDLHALDVLHAEREFTWTQPQVTGALPPKRYGHTATMVGARMVVIAGQDSAAQLSDVWLLDTATYAWAEVHASGDVFIPRALHTATHVRDVGVVVLGGFNRKLRNLSQAHVLELSEGADAAAWRLCTDADPARAFRGRAQHRAVAQAAHVIVFGGYDGERPLNDIVVFDCASRTFRAAEQRAAPPEPRCRHTLELVGSDIYCMLGYKAETAVGPDVFSLQVGSDREGIDRILGAGGGADGGVDGGAGERGGAGEPGGDDDEGDEAAER</sequence>
<protein>
    <submittedName>
        <fullName evidence="4">Uncharacterized protein</fullName>
    </submittedName>
</protein>
<feature type="compositionally biased region" description="Acidic residues" evidence="3">
    <location>
        <begin position="345"/>
        <end position="357"/>
    </location>
</feature>
<proteinExistence type="predicted"/>
<dbReference type="SUPFAM" id="SSF117281">
    <property type="entry name" value="Kelch motif"/>
    <property type="match status" value="1"/>
</dbReference>
<accession>A0A8J5X546</accession>
<dbReference type="PANTHER" id="PTHR46093">
    <property type="entry name" value="ACYL-COA-BINDING DOMAIN-CONTAINING PROTEIN 5"/>
    <property type="match status" value="1"/>
</dbReference>
<dbReference type="Proteomes" id="UP000751190">
    <property type="component" value="Unassembled WGS sequence"/>
</dbReference>
<evidence type="ECO:0000256" key="3">
    <source>
        <dbReference type="SAM" id="MobiDB-lite"/>
    </source>
</evidence>
<feature type="compositionally biased region" description="Gly residues" evidence="3">
    <location>
        <begin position="322"/>
        <end position="344"/>
    </location>
</feature>
<keyword evidence="2" id="KW-0677">Repeat</keyword>
<evidence type="ECO:0000313" key="5">
    <source>
        <dbReference type="Proteomes" id="UP000751190"/>
    </source>
</evidence>
<dbReference type="EMBL" id="JAGTXO010000039">
    <property type="protein sequence ID" value="KAG8459603.1"/>
    <property type="molecule type" value="Genomic_DNA"/>
</dbReference>
<name>A0A8J5X546_DIALT</name>
<dbReference type="InterPro" id="IPR006652">
    <property type="entry name" value="Kelch_1"/>
</dbReference>
<evidence type="ECO:0000256" key="1">
    <source>
        <dbReference type="ARBA" id="ARBA00022441"/>
    </source>
</evidence>
<dbReference type="OrthoDB" id="10251809at2759"/>
<feature type="region of interest" description="Disordered" evidence="3">
    <location>
        <begin position="319"/>
        <end position="357"/>
    </location>
</feature>
<dbReference type="AlphaFoldDB" id="A0A8J5X546"/>
<keyword evidence="1" id="KW-0880">Kelch repeat</keyword>
<dbReference type="Pfam" id="PF01344">
    <property type="entry name" value="Kelch_1"/>
    <property type="match status" value="1"/>
</dbReference>
<evidence type="ECO:0000256" key="2">
    <source>
        <dbReference type="ARBA" id="ARBA00022737"/>
    </source>
</evidence>
<keyword evidence="5" id="KW-1185">Reference proteome</keyword>
<comment type="caution">
    <text evidence="4">The sequence shown here is derived from an EMBL/GenBank/DDBJ whole genome shotgun (WGS) entry which is preliminary data.</text>
</comment>
<dbReference type="Pfam" id="PF13415">
    <property type="entry name" value="Beta-prop_FBX42"/>
    <property type="match status" value="1"/>
</dbReference>